<name>A0A0F9I719_9ZZZZ</name>
<feature type="compositionally biased region" description="Polar residues" evidence="1">
    <location>
        <begin position="132"/>
        <end position="141"/>
    </location>
</feature>
<gene>
    <name evidence="3" type="ORF">LCGC14_1977040</name>
</gene>
<feature type="compositionally biased region" description="Low complexity" evidence="1">
    <location>
        <begin position="112"/>
        <end position="121"/>
    </location>
</feature>
<protein>
    <recommendedName>
        <fullName evidence="2">Sulfatase-modifying factor enzyme-like domain-containing protein</fullName>
    </recommendedName>
</protein>
<dbReference type="InterPro" id="IPR016187">
    <property type="entry name" value="CTDL_fold"/>
</dbReference>
<sequence>SDAVKYCNARSQEEDLEPCYNLETWECNFNANGYRLPTEAEWEYACRAGTSTDFYWGDSNNSDYHWNADNSESTTHPVGQMPPNNFGLYDMIGNVFEWGQDWFGDYSSATQTNPTGPTNGNSRVFRGGGWSSPGTASSARSGNRDYGTPSSQGNNVGFRCVKKTM</sequence>
<dbReference type="Pfam" id="PF03781">
    <property type="entry name" value="FGE-sulfatase"/>
    <property type="match status" value="1"/>
</dbReference>
<proteinExistence type="predicted"/>
<dbReference type="EMBL" id="LAZR01022048">
    <property type="protein sequence ID" value="KKL83212.1"/>
    <property type="molecule type" value="Genomic_DNA"/>
</dbReference>
<dbReference type="GO" id="GO:0120147">
    <property type="term" value="F:formylglycine-generating oxidase activity"/>
    <property type="evidence" value="ECO:0007669"/>
    <property type="project" value="TreeGrafter"/>
</dbReference>
<feature type="non-terminal residue" evidence="3">
    <location>
        <position position="1"/>
    </location>
</feature>
<dbReference type="Gene3D" id="3.90.1580.10">
    <property type="entry name" value="paralog of FGE (formylglycine-generating enzyme)"/>
    <property type="match status" value="1"/>
</dbReference>
<evidence type="ECO:0000256" key="1">
    <source>
        <dbReference type="SAM" id="MobiDB-lite"/>
    </source>
</evidence>
<evidence type="ECO:0000313" key="3">
    <source>
        <dbReference type="EMBL" id="KKL83212.1"/>
    </source>
</evidence>
<evidence type="ECO:0000259" key="2">
    <source>
        <dbReference type="Pfam" id="PF03781"/>
    </source>
</evidence>
<dbReference type="PANTHER" id="PTHR23150:SF19">
    <property type="entry name" value="FORMYLGLYCINE-GENERATING ENZYME"/>
    <property type="match status" value="1"/>
</dbReference>
<dbReference type="InterPro" id="IPR042095">
    <property type="entry name" value="SUMF_sf"/>
</dbReference>
<comment type="caution">
    <text evidence="3">The sequence shown here is derived from an EMBL/GenBank/DDBJ whole genome shotgun (WGS) entry which is preliminary data.</text>
</comment>
<organism evidence="3">
    <name type="scientific">marine sediment metagenome</name>
    <dbReference type="NCBI Taxonomy" id="412755"/>
    <lineage>
        <taxon>unclassified sequences</taxon>
        <taxon>metagenomes</taxon>
        <taxon>ecological metagenomes</taxon>
    </lineage>
</organism>
<dbReference type="PANTHER" id="PTHR23150">
    <property type="entry name" value="SULFATASE MODIFYING FACTOR 1, 2"/>
    <property type="match status" value="1"/>
</dbReference>
<dbReference type="InterPro" id="IPR005532">
    <property type="entry name" value="SUMF_dom"/>
</dbReference>
<feature type="domain" description="Sulfatase-modifying factor enzyme-like" evidence="2">
    <location>
        <begin position="2"/>
        <end position="162"/>
    </location>
</feature>
<reference evidence="3" key="1">
    <citation type="journal article" date="2015" name="Nature">
        <title>Complex archaea that bridge the gap between prokaryotes and eukaryotes.</title>
        <authorList>
            <person name="Spang A."/>
            <person name="Saw J.H."/>
            <person name="Jorgensen S.L."/>
            <person name="Zaremba-Niedzwiedzka K."/>
            <person name="Martijn J."/>
            <person name="Lind A.E."/>
            <person name="van Eijk R."/>
            <person name="Schleper C."/>
            <person name="Guy L."/>
            <person name="Ettema T.J."/>
        </authorList>
    </citation>
    <scope>NUCLEOTIDE SEQUENCE</scope>
</reference>
<dbReference type="SUPFAM" id="SSF56436">
    <property type="entry name" value="C-type lectin-like"/>
    <property type="match status" value="1"/>
</dbReference>
<dbReference type="AlphaFoldDB" id="A0A0F9I719"/>
<feature type="region of interest" description="Disordered" evidence="1">
    <location>
        <begin position="107"/>
        <end position="165"/>
    </location>
</feature>
<accession>A0A0F9I719</accession>
<dbReference type="InterPro" id="IPR051043">
    <property type="entry name" value="Sulfatase_Mod_Factor_Kinase"/>
</dbReference>